<gene>
    <name evidence="2" type="ORF">MNOR_LOCUS18175</name>
</gene>
<dbReference type="Proteomes" id="UP001497623">
    <property type="component" value="Unassembled WGS sequence"/>
</dbReference>
<feature type="non-terminal residue" evidence="2">
    <location>
        <position position="1"/>
    </location>
</feature>
<proteinExistence type="predicted"/>
<name>A0AAV2R1U9_MEGNR</name>
<feature type="compositionally biased region" description="Basic and acidic residues" evidence="1">
    <location>
        <begin position="101"/>
        <end position="152"/>
    </location>
</feature>
<keyword evidence="3" id="KW-1185">Reference proteome</keyword>
<feature type="compositionally biased region" description="Basic and acidic residues" evidence="1">
    <location>
        <begin position="344"/>
        <end position="355"/>
    </location>
</feature>
<feature type="compositionally biased region" description="Acidic residues" evidence="1">
    <location>
        <begin position="76"/>
        <end position="86"/>
    </location>
</feature>
<sequence length="679" mass="80307">DEYKTERRSDSGKKDRHSRKKSRNGRERSMNNDEGRIGKRVYEKNDYDESPDRELYYEGERKSKRRKRRGNSHEEMSDECVIEETELRDVRKRRSKKGKRYEKDMSNRDKSEDRDIRSYRDRSEEYDGSKREGSVEKYSRSKNNKKERNERKNRSKRERSSEQTGYKSDVDDYNEHKIRNSDELRLQRKERKYDIIKRSDKENDDLNRITEKSTYSFDNCRSSSRTSETTHDAELWVTLQNMARIHNEKFKEYFVNPLKYPSYKEEYDLFCEIQSKKASQVGESSKEQNLSQEWEIHWPKRLKEIIKEKWVRKKEEFLKNKDAMKHNTSSLSKVTNTNINDLGKSIEKEDKKKSEPPTLLKQETHHSQLSTHSTANVNISTKVCNIESEPDSVNETVPVKSENYLQSQNSSLSFNQSCKENLEKEVVVKKDIVVENPERGKVSKVDDGIVWLLRFLLTLKSELGSLIGPIEDLYNEAINFQKKSVSPMKIFEDSATKLLLQLVVNKFITNVNNDNLSLDVKALYGKIIDQLNHLINGENQINNKPQKEFQENKMKDGYHNSYIKEDPYVIKENNSRKESCRDNSINDYPTVFKKNEDYQENIKQEEFKSNYESNKNLESQNLSDEDIENIALNTMGRNTSDMITFIKNVISYKGYTVDRDEKLMHIFLSVREKQLTLNQ</sequence>
<feature type="region of interest" description="Disordered" evidence="1">
    <location>
        <begin position="342"/>
        <end position="374"/>
    </location>
</feature>
<feature type="compositionally biased region" description="Basic and acidic residues" evidence="1">
    <location>
        <begin position="1"/>
        <end position="13"/>
    </location>
</feature>
<protein>
    <submittedName>
        <fullName evidence="2">Uncharacterized protein</fullName>
    </submittedName>
</protein>
<reference evidence="2 3" key="1">
    <citation type="submission" date="2024-05" db="EMBL/GenBank/DDBJ databases">
        <authorList>
            <person name="Wallberg A."/>
        </authorList>
    </citation>
    <scope>NUCLEOTIDE SEQUENCE [LARGE SCALE GENOMIC DNA]</scope>
</reference>
<feature type="compositionally biased region" description="Basic residues" evidence="1">
    <location>
        <begin position="14"/>
        <end position="23"/>
    </location>
</feature>
<feature type="compositionally biased region" description="Basic and acidic residues" evidence="1">
    <location>
        <begin position="24"/>
        <end position="61"/>
    </location>
</feature>
<dbReference type="EMBL" id="CAXKWB010012868">
    <property type="protein sequence ID" value="CAL4105779.1"/>
    <property type="molecule type" value="Genomic_DNA"/>
</dbReference>
<feature type="region of interest" description="Disordered" evidence="1">
    <location>
        <begin position="1"/>
        <end position="175"/>
    </location>
</feature>
<organism evidence="2 3">
    <name type="scientific">Meganyctiphanes norvegica</name>
    <name type="common">Northern krill</name>
    <name type="synonym">Thysanopoda norvegica</name>
    <dbReference type="NCBI Taxonomy" id="48144"/>
    <lineage>
        <taxon>Eukaryota</taxon>
        <taxon>Metazoa</taxon>
        <taxon>Ecdysozoa</taxon>
        <taxon>Arthropoda</taxon>
        <taxon>Crustacea</taxon>
        <taxon>Multicrustacea</taxon>
        <taxon>Malacostraca</taxon>
        <taxon>Eumalacostraca</taxon>
        <taxon>Eucarida</taxon>
        <taxon>Euphausiacea</taxon>
        <taxon>Euphausiidae</taxon>
        <taxon>Meganyctiphanes</taxon>
    </lineage>
</organism>
<feature type="compositionally biased region" description="Basic residues" evidence="1">
    <location>
        <begin position="90"/>
        <end position="100"/>
    </location>
</feature>
<evidence type="ECO:0000313" key="3">
    <source>
        <dbReference type="Proteomes" id="UP001497623"/>
    </source>
</evidence>
<evidence type="ECO:0000313" key="2">
    <source>
        <dbReference type="EMBL" id="CAL4105779.1"/>
    </source>
</evidence>
<accession>A0AAV2R1U9</accession>
<evidence type="ECO:0000256" key="1">
    <source>
        <dbReference type="SAM" id="MobiDB-lite"/>
    </source>
</evidence>
<comment type="caution">
    <text evidence="2">The sequence shown here is derived from an EMBL/GenBank/DDBJ whole genome shotgun (WGS) entry which is preliminary data.</text>
</comment>
<dbReference type="AlphaFoldDB" id="A0AAV2R1U9"/>